<dbReference type="Pfam" id="PF05544">
    <property type="entry name" value="Pro_racemase"/>
    <property type="match status" value="1"/>
</dbReference>
<organism evidence="3 4">
    <name type="scientific">Lactonifactor longoviformis DSM 17459</name>
    <dbReference type="NCBI Taxonomy" id="1122155"/>
    <lineage>
        <taxon>Bacteria</taxon>
        <taxon>Bacillati</taxon>
        <taxon>Bacillota</taxon>
        <taxon>Clostridia</taxon>
        <taxon>Eubacteriales</taxon>
        <taxon>Clostridiaceae</taxon>
        <taxon>Lactonifactor</taxon>
    </lineage>
</organism>
<evidence type="ECO:0000313" key="3">
    <source>
        <dbReference type="EMBL" id="SHF11591.1"/>
    </source>
</evidence>
<protein>
    <submittedName>
        <fullName evidence="3">Proline racemase</fullName>
    </submittedName>
</protein>
<gene>
    <name evidence="3" type="ORF">SAMN02745158_02581</name>
</gene>
<reference evidence="3 4" key="1">
    <citation type="submission" date="2016-11" db="EMBL/GenBank/DDBJ databases">
        <authorList>
            <person name="Jaros S."/>
            <person name="Januszkiewicz K."/>
            <person name="Wedrychowicz H."/>
        </authorList>
    </citation>
    <scope>NUCLEOTIDE SEQUENCE [LARGE SCALE GENOMIC DNA]</scope>
    <source>
        <strain evidence="3 4">DSM 17459</strain>
    </source>
</reference>
<evidence type="ECO:0000256" key="1">
    <source>
        <dbReference type="ARBA" id="ARBA00007529"/>
    </source>
</evidence>
<sequence>MGFKRMFDAVEVHEGEPMRVIISGVPHIPGNTLAEQEAYLQEHDKQILGLMLKEPRAMPASVVSMLVPPKHPDAQAATLFACGDEWTLHSGATVMATATALLETGLIPMQEPVTEFNLEIPAGLVPIRAECKNGKVTSCTFTSLPTFVGGLDQEVHVPGMGRVLIDVAWGGQGFFAVIDATQFEGLVLDSAHAKDIRRISAAVTQAAREQLHPVHPDYPELGVCVSIMHQPPISPGTDIRTANVYGATGVDLNNPDTWSTGGLDRGVCGTGSCALLAVLHARGKLDVGQTIINEGPLGIRFSERIVGKTKVGDYDAVIPELTGQLWIYGYTKWVLDETDPFPNGFEIGDIW</sequence>
<evidence type="ECO:0000313" key="4">
    <source>
        <dbReference type="Proteomes" id="UP000184245"/>
    </source>
</evidence>
<dbReference type="InterPro" id="IPR008794">
    <property type="entry name" value="Pro_racemase_fam"/>
</dbReference>
<dbReference type="OrthoDB" id="181267at2"/>
<comment type="similarity">
    <text evidence="1">Belongs to the proline racemase family.</text>
</comment>
<feature type="active site" description="Proton acceptor" evidence="2">
    <location>
        <position position="90"/>
    </location>
</feature>
<keyword evidence="4" id="KW-1185">Reference proteome</keyword>
<proteinExistence type="inferred from homology"/>
<dbReference type="PIRSF" id="PIRSF029792">
    <property type="entry name" value="Pro_racemase"/>
    <property type="match status" value="1"/>
</dbReference>
<dbReference type="PANTHER" id="PTHR33442">
    <property type="entry name" value="TRANS-3-HYDROXY-L-PROLINE DEHYDRATASE"/>
    <property type="match status" value="1"/>
</dbReference>
<dbReference type="AlphaFoldDB" id="A0A1M4Z0L6"/>
<accession>A0A1M4Z0L6</accession>
<dbReference type="RefSeq" id="WP_072852386.1">
    <property type="nucleotide sequence ID" value="NZ_FQVI01000013.1"/>
</dbReference>
<dbReference type="EMBL" id="FQVI01000013">
    <property type="protein sequence ID" value="SHF11591.1"/>
    <property type="molecule type" value="Genomic_DNA"/>
</dbReference>
<dbReference type="Gene3D" id="3.10.310.10">
    <property type="entry name" value="Diaminopimelate Epimerase, Chain A, domain 1"/>
    <property type="match status" value="2"/>
</dbReference>
<feature type="active site" description="Proton donor" evidence="2">
    <location>
        <position position="268"/>
    </location>
</feature>
<dbReference type="STRING" id="1122155.SAMN02745158_02581"/>
<dbReference type="SUPFAM" id="SSF54506">
    <property type="entry name" value="Diaminopimelate epimerase-like"/>
    <property type="match status" value="1"/>
</dbReference>
<evidence type="ECO:0000256" key="2">
    <source>
        <dbReference type="PIRSR" id="PIRSR029792-1"/>
    </source>
</evidence>
<name>A0A1M4Z0L6_9CLOT</name>
<dbReference type="SFLD" id="SFLDS00028">
    <property type="entry name" value="Proline_Racemase"/>
    <property type="match status" value="1"/>
</dbReference>
<dbReference type="Proteomes" id="UP000184245">
    <property type="component" value="Unassembled WGS sequence"/>
</dbReference>
<dbReference type="PANTHER" id="PTHR33442:SF5">
    <property type="entry name" value="BIFUNCTIONAL TRANS-3-HYDROXY-L-PROLINE DEHYDRATASE_2-EPIMERASE"/>
    <property type="match status" value="1"/>
</dbReference>
<dbReference type="GO" id="GO:0047580">
    <property type="term" value="F:4-hydroxyproline epimerase activity"/>
    <property type="evidence" value="ECO:0007669"/>
    <property type="project" value="TreeGrafter"/>
</dbReference>